<sequence length="101" mass="10904">MLASVYLNGKTLNDGGIKVKDEREVGGFDTSPRDLTNGGDVGGNQEGFACAKVISAVSHDDSFAALKHHGHQWLVYIEVQWGRLGLTNNRQTRDGYLSNAG</sequence>
<accession>A0ABM7GE40</accession>
<keyword evidence="2" id="KW-1185">Reference proteome</keyword>
<dbReference type="Proteomes" id="UP000289555">
    <property type="component" value="Chromosome"/>
</dbReference>
<dbReference type="EMBL" id="AP019416">
    <property type="protein sequence ID" value="BBI48616.1"/>
    <property type="molecule type" value="Genomic_DNA"/>
</dbReference>
<organism evidence="1 2">
    <name type="scientific">Vreelandella olivaria</name>
    <dbReference type="NCBI Taxonomy" id="390919"/>
    <lineage>
        <taxon>Bacteria</taxon>
        <taxon>Pseudomonadati</taxon>
        <taxon>Pseudomonadota</taxon>
        <taxon>Gammaproteobacteria</taxon>
        <taxon>Oceanospirillales</taxon>
        <taxon>Halomonadaceae</taxon>
        <taxon>Vreelandella</taxon>
    </lineage>
</organism>
<proteinExistence type="predicted"/>
<evidence type="ECO:0000313" key="2">
    <source>
        <dbReference type="Proteomes" id="UP000289555"/>
    </source>
</evidence>
<evidence type="ECO:0000313" key="1">
    <source>
        <dbReference type="EMBL" id="BBI48616.1"/>
    </source>
</evidence>
<gene>
    <name evidence="1" type="ORF">HORIV_10370</name>
</gene>
<reference evidence="2" key="1">
    <citation type="journal article" date="2019" name="Microbiol. Resour. Announc.">
        <title>Complete Genome Sequence of Halomonas olivaria, a Moderately Halophilic Bacterium Isolated from Olive Processing Effluents, Obtained by Nanopore Sequencing.</title>
        <authorList>
            <person name="Nagata S."/>
            <person name="Ii K.M."/>
            <person name="Tsukimi T."/>
            <person name="Miura M.C."/>
            <person name="Galipon J."/>
            <person name="Arakawa K."/>
        </authorList>
    </citation>
    <scope>NUCLEOTIDE SEQUENCE [LARGE SCALE GENOMIC DNA]</scope>
    <source>
        <strain evidence="2">TYRC17</strain>
    </source>
</reference>
<protein>
    <submittedName>
        <fullName evidence="1">Uncharacterized protein</fullName>
    </submittedName>
</protein>
<name>A0ABM7GE40_9GAMM</name>